<proteinExistence type="predicted"/>
<gene>
    <name evidence="2" type="ordered locus">BN6_51850</name>
</gene>
<keyword evidence="3" id="KW-1185">Reference proteome</keyword>
<dbReference type="PANTHER" id="PTHR30007:SF0">
    <property type="entry name" value="TRANSPOSASE"/>
    <property type="match status" value="1"/>
</dbReference>
<evidence type="ECO:0000259" key="1">
    <source>
        <dbReference type="Pfam" id="PF01609"/>
    </source>
</evidence>
<sequence>MPHVTAYKRFAAGEKVPGRKPHIVVDTVGLLVAVLATPASTQDRVAARSLLRRMRETGGERVSLVWADGGYTGPLLDWARTTFAW</sequence>
<dbReference type="AlphaFoldDB" id="K0K286"/>
<dbReference type="RefSeq" id="WP_015102563.1">
    <property type="nucleotide sequence ID" value="NC_019673.1"/>
</dbReference>
<dbReference type="HOGENOM" id="CLU_2510703_0_0_11"/>
<dbReference type="Pfam" id="PF01609">
    <property type="entry name" value="DDE_Tnp_1"/>
    <property type="match status" value="1"/>
</dbReference>
<dbReference type="Proteomes" id="UP000006281">
    <property type="component" value="Chromosome"/>
</dbReference>
<protein>
    <recommendedName>
        <fullName evidence="1">Transposase IS4-like domain-containing protein</fullName>
    </recommendedName>
</protein>
<dbReference type="STRING" id="1179773.BN6_51850"/>
<dbReference type="eggNOG" id="COG3293">
    <property type="taxonomic scope" value="Bacteria"/>
</dbReference>
<dbReference type="InterPro" id="IPR002559">
    <property type="entry name" value="Transposase_11"/>
</dbReference>
<dbReference type="PANTHER" id="PTHR30007">
    <property type="entry name" value="PHP DOMAIN PROTEIN"/>
    <property type="match status" value="1"/>
</dbReference>
<reference evidence="2 3" key="1">
    <citation type="journal article" date="2012" name="BMC Genomics">
        <title>Complete genome sequence of Saccharothrix espanaensis DSM 44229T and comparison to the other completely sequenced Pseudonocardiaceae.</title>
        <authorList>
            <person name="Strobel T."/>
            <person name="Al-Dilaimi A."/>
            <person name="Blom J."/>
            <person name="Gessner A."/>
            <person name="Kalinowski J."/>
            <person name="Luzhetska M."/>
            <person name="Puhler A."/>
            <person name="Szczepanowski R."/>
            <person name="Bechthold A."/>
            <person name="Ruckert C."/>
        </authorList>
    </citation>
    <scope>NUCLEOTIDE SEQUENCE [LARGE SCALE GENOMIC DNA]</scope>
    <source>
        <strain evidence="3">ATCC 51144 / DSM 44229 / JCM 9112 / NBRC 15066 / NRRL 15764</strain>
    </source>
</reference>
<dbReference type="KEGG" id="sesp:BN6_51850"/>
<dbReference type="GO" id="GO:0006313">
    <property type="term" value="P:DNA transposition"/>
    <property type="evidence" value="ECO:0007669"/>
    <property type="project" value="InterPro"/>
</dbReference>
<organism evidence="2 3">
    <name type="scientific">Saccharothrix espanaensis (strain ATCC 51144 / DSM 44229 / JCM 9112 / NBRC 15066 / NRRL 15764)</name>
    <dbReference type="NCBI Taxonomy" id="1179773"/>
    <lineage>
        <taxon>Bacteria</taxon>
        <taxon>Bacillati</taxon>
        <taxon>Actinomycetota</taxon>
        <taxon>Actinomycetes</taxon>
        <taxon>Pseudonocardiales</taxon>
        <taxon>Pseudonocardiaceae</taxon>
        <taxon>Saccharothrix</taxon>
    </lineage>
</organism>
<dbReference type="PATRIC" id="fig|1179773.3.peg.5213"/>
<name>K0K286_SACES</name>
<evidence type="ECO:0000313" key="2">
    <source>
        <dbReference type="EMBL" id="CCH32451.1"/>
    </source>
</evidence>
<evidence type="ECO:0000313" key="3">
    <source>
        <dbReference type="Proteomes" id="UP000006281"/>
    </source>
</evidence>
<dbReference type="GO" id="GO:0004803">
    <property type="term" value="F:transposase activity"/>
    <property type="evidence" value="ECO:0007669"/>
    <property type="project" value="InterPro"/>
</dbReference>
<accession>K0K286</accession>
<dbReference type="OrthoDB" id="4559615at2"/>
<feature type="domain" description="Transposase IS4-like" evidence="1">
    <location>
        <begin position="8"/>
        <end position="80"/>
    </location>
</feature>
<dbReference type="EMBL" id="HE804045">
    <property type="protein sequence ID" value="CCH32451.1"/>
    <property type="molecule type" value="Genomic_DNA"/>
</dbReference>
<dbReference type="GO" id="GO:0003677">
    <property type="term" value="F:DNA binding"/>
    <property type="evidence" value="ECO:0007669"/>
    <property type="project" value="InterPro"/>
</dbReference>